<feature type="domain" description="CFAP65 tenth Ig-like" evidence="2">
    <location>
        <begin position="138"/>
        <end position="252"/>
    </location>
</feature>
<sequence>MGDVASIQASLPTIDMMMPPGLPGDPPMQLHLLVRNVGKLDAAFQVRYPTEMELQIEHWADKGEPSAVELKQHLIVDKNILAITPKKAELAPGQDVELIVRMRHFRADDYELPLLLQVTSGRQLVLNVQGRTLALGERYLHIPLREVRLPPTPIGLETAQRHTFELPNYTDVELPFDVQLAEINKLNKANHDFPIFVCENPTGVIPPGGIAHLRFRFLPLEEKDYHVALPVAIGSAGIRTFVLLASGYHPRDPIEYASFLNDMADLLPPSQQLMPPNQPMRLSFDRALFGQVPSGATLRKLVVIRNVHSMPCGYAWDTNHPLWGTILSVYPSHGTVAAGEHVCCKLSLSAIGPPEELKSTLHCHLTPHIDPDALTETEKALASSAHRPGSLGLLPSTHPLAAGTALRPRSPPRISVTEVRPRLRGLQALMHIEEREGRRQAAAAGLTAEEYSSTAAASNIAAVTLPPSAVNASLSGSGAPPSQPPKLLLDVRACISPPEVLELGGVSLSNFYIPRVLPPTEPPLPPSANTATSKPLHWHLSPAVVEQRETAEAIVSMMLTELLSDPTVTRAITSSDVAPVPWFDQVATSAAAAAGSASKGNALPLAGGYSEETAAGMPPAPMGMHMPIGGAPAMGGAPPPSHFAPQGGEPSSSAIAFEVGAVAAGATGAVGATTGGGGMASEALDEYAEEAAMEEADKLARAQRRADEVERKRREAEHAGRIRNSTDFQELVAYVLEGTLFNLVVEASHGEFPLETVPRQIVRSLEITQEESA</sequence>
<evidence type="ECO:0000313" key="4">
    <source>
        <dbReference type="EMBL" id="CAD9515413.1"/>
    </source>
</evidence>
<dbReference type="EMBL" id="HBGU01060688">
    <property type="protein sequence ID" value="CAD9515414.1"/>
    <property type="molecule type" value="Transcribed_RNA"/>
</dbReference>
<reference evidence="4" key="1">
    <citation type="submission" date="2021-01" db="EMBL/GenBank/DDBJ databases">
        <authorList>
            <person name="Corre E."/>
            <person name="Pelletier E."/>
            <person name="Niang G."/>
            <person name="Scheremetjew M."/>
            <person name="Finn R."/>
            <person name="Kale V."/>
            <person name="Holt S."/>
            <person name="Cochrane G."/>
            <person name="Meng A."/>
            <person name="Brown T."/>
            <person name="Cohen L."/>
        </authorList>
    </citation>
    <scope>NUCLEOTIDE SEQUENCE</scope>
    <source>
        <strain evidence="4">UTEX LB 985</strain>
    </source>
</reference>
<proteinExistence type="predicted"/>
<dbReference type="EMBL" id="HBGU01060687">
    <property type="protein sequence ID" value="CAD9515413.1"/>
    <property type="molecule type" value="Transcribed_RNA"/>
</dbReference>
<organism evidence="4">
    <name type="scientific">Haptolina brevifila</name>
    <dbReference type="NCBI Taxonomy" id="156173"/>
    <lineage>
        <taxon>Eukaryota</taxon>
        <taxon>Haptista</taxon>
        <taxon>Haptophyta</taxon>
        <taxon>Prymnesiophyceae</taxon>
        <taxon>Prymnesiales</taxon>
        <taxon>Prymnesiaceae</taxon>
        <taxon>Haptolina</taxon>
    </lineage>
</organism>
<evidence type="ECO:0000256" key="1">
    <source>
        <dbReference type="SAM" id="Coils"/>
    </source>
</evidence>
<evidence type="ECO:0008006" key="6">
    <source>
        <dbReference type="Google" id="ProtNLM"/>
    </source>
</evidence>
<protein>
    <recommendedName>
        <fullName evidence="6">Coiled-coil domain-containing protein 108</fullName>
    </recommendedName>
</protein>
<feature type="coiled-coil region" evidence="1">
    <location>
        <begin position="692"/>
        <end position="719"/>
    </location>
</feature>
<name>A0A6U7JJ14_9EUKA</name>
<dbReference type="GO" id="GO:0005737">
    <property type="term" value="C:cytoplasm"/>
    <property type="evidence" value="ECO:0007669"/>
    <property type="project" value="UniProtKB-SubCell"/>
</dbReference>
<dbReference type="InterPro" id="IPR052614">
    <property type="entry name" value="CFAP65"/>
</dbReference>
<dbReference type="Gene3D" id="2.60.40.10">
    <property type="entry name" value="Immunoglobulins"/>
    <property type="match status" value="1"/>
</dbReference>
<accession>A0A6U7JJ14</accession>
<feature type="domain" description="CFAP65-like ninth Ig-like" evidence="3">
    <location>
        <begin position="10"/>
        <end position="130"/>
    </location>
</feature>
<evidence type="ECO:0000313" key="5">
    <source>
        <dbReference type="EMBL" id="CAD9515414.1"/>
    </source>
</evidence>
<dbReference type="Pfam" id="PF24816">
    <property type="entry name" value="Ig_CFAP65__9th"/>
    <property type="match status" value="1"/>
</dbReference>
<dbReference type="PANTHER" id="PTHR46127">
    <property type="entry name" value="CILIA- AND FLAGELLA-ASSOCIATED PROTEIN 65"/>
    <property type="match status" value="1"/>
</dbReference>
<dbReference type="AlphaFoldDB" id="A0A6U7JJ14"/>
<evidence type="ECO:0000259" key="3">
    <source>
        <dbReference type="Pfam" id="PF24816"/>
    </source>
</evidence>
<dbReference type="InterPro" id="IPR056344">
    <property type="entry name" value="Ig_CFAP65-like_9th"/>
</dbReference>
<dbReference type="InterPro" id="IPR013783">
    <property type="entry name" value="Ig-like_fold"/>
</dbReference>
<keyword evidence="1" id="KW-0175">Coiled coil</keyword>
<dbReference type="GO" id="GO:0031514">
    <property type="term" value="C:motile cilium"/>
    <property type="evidence" value="ECO:0007669"/>
    <property type="project" value="UniProtKB-SubCell"/>
</dbReference>
<dbReference type="PANTHER" id="PTHR46127:SF1">
    <property type="entry name" value="CILIA- AND FLAGELLA-ASSOCIATED PROTEIN 65"/>
    <property type="match status" value="1"/>
</dbReference>
<dbReference type="Pfam" id="PF24291">
    <property type="entry name" value="Ig_CFAP65"/>
    <property type="match status" value="1"/>
</dbReference>
<gene>
    <name evidence="4" type="ORF">CBRE1094_LOCUS32963</name>
    <name evidence="5" type="ORF">CBRE1094_LOCUS32964</name>
</gene>
<dbReference type="InterPro" id="IPR056305">
    <property type="entry name" value="Ig_CFAP65_10th"/>
</dbReference>
<evidence type="ECO:0000259" key="2">
    <source>
        <dbReference type="Pfam" id="PF24291"/>
    </source>
</evidence>